<comment type="caution">
    <text evidence="1">The sequence shown here is derived from an EMBL/GenBank/DDBJ whole genome shotgun (WGS) entry which is preliminary data.</text>
</comment>
<accession>A0AAE3FMK5</accession>
<dbReference type="AlphaFoldDB" id="A0AAE3FMK5"/>
<dbReference type="RefSeq" id="WP_250594028.1">
    <property type="nucleotide sequence ID" value="NZ_JAKRVY010000001.1"/>
</dbReference>
<reference evidence="1 2" key="1">
    <citation type="journal article" date="2022" name="Syst. Appl. Microbiol.">
        <title>Natronocalculus amylovorans gen. nov., sp. nov., and Natranaeroarchaeum aerophilus sp. nov., dominant culturable amylolytic natronoarchaea from hypersaline soda lakes in southwestern Siberia.</title>
        <authorList>
            <person name="Sorokin D.Y."/>
            <person name="Elcheninov A.G."/>
            <person name="Khizhniak T.V."/>
            <person name="Koenen M."/>
            <person name="Bale N.J."/>
            <person name="Damste J.S.S."/>
            <person name="Kublanov I.V."/>
        </authorList>
    </citation>
    <scope>NUCLEOTIDE SEQUENCE [LARGE SCALE GENOMIC DNA]</scope>
    <source>
        <strain evidence="1 2">AArc-St1-1</strain>
    </source>
</reference>
<dbReference type="Pfam" id="PF20127">
    <property type="entry name" value="DUF6517"/>
    <property type="match status" value="1"/>
</dbReference>
<keyword evidence="2" id="KW-1185">Reference proteome</keyword>
<protein>
    <submittedName>
        <fullName evidence="1">DUF6517 family protein</fullName>
    </submittedName>
</protein>
<dbReference type="EMBL" id="JAKRVY010000001">
    <property type="protein sequence ID" value="MCL9812387.1"/>
    <property type="molecule type" value="Genomic_DNA"/>
</dbReference>
<name>A0AAE3FMK5_9EURY</name>
<proteinExistence type="predicted"/>
<evidence type="ECO:0000313" key="2">
    <source>
        <dbReference type="Proteomes" id="UP001202674"/>
    </source>
</evidence>
<gene>
    <name evidence="1" type="ORF">AArcSt11_01810</name>
</gene>
<sequence length="219" mass="23690">MNSQRRRLLAASGVALTGGLAGCLGFVTGDEDLEFSSSPGSVSQSALDSTGYGEHEIEEAPIEETFEIGGQSRTVRLTNWHSQYDRAVDLEPIQRFQGAVFSVFSTPKFEIAGRSVNPIDRWDTDRIVGMVQDRYEGLENLQRTGEYTTPMLGAEPTITEYEGRADITGSGVMIDLNLHVSGAVDHGGDFLLGLAVHPDEIPGEGNAVRTLYDGVEHDG</sequence>
<evidence type="ECO:0000313" key="1">
    <source>
        <dbReference type="EMBL" id="MCL9812387.1"/>
    </source>
</evidence>
<dbReference type="PROSITE" id="PS51257">
    <property type="entry name" value="PROKAR_LIPOPROTEIN"/>
    <property type="match status" value="1"/>
</dbReference>
<dbReference type="InterPro" id="IPR045396">
    <property type="entry name" value="DUF6517"/>
</dbReference>
<dbReference type="Proteomes" id="UP001202674">
    <property type="component" value="Unassembled WGS sequence"/>
</dbReference>
<organism evidence="1 2">
    <name type="scientific">Natranaeroarchaeum aerophilus</name>
    <dbReference type="NCBI Taxonomy" id="2917711"/>
    <lineage>
        <taxon>Archaea</taxon>
        <taxon>Methanobacteriati</taxon>
        <taxon>Methanobacteriota</taxon>
        <taxon>Stenosarchaea group</taxon>
        <taxon>Halobacteria</taxon>
        <taxon>Halobacteriales</taxon>
        <taxon>Natronoarchaeaceae</taxon>
        <taxon>Natranaeroarchaeum</taxon>
    </lineage>
</organism>